<dbReference type="Proteomes" id="UP000314294">
    <property type="component" value="Unassembled WGS sequence"/>
</dbReference>
<sequence>MVMDRAALWERSGPLADSVGTELRLPALVQHDELLDLVLSFGGPLDAATKLVASSSQFNFLVTKMRTEPEEVNSTSRRVSQPHLSVALCSISTIWVTSSLA</sequence>
<accession>A0A4Z2EMH4</accession>
<proteinExistence type="predicted"/>
<dbReference type="EMBL" id="SRLO01004869">
    <property type="protein sequence ID" value="TNN30086.1"/>
    <property type="molecule type" value="Genomic_DNA"/>
</dbReference>
<evidence type="ECO:0000313" key="1">
    <source>
        <dbReference type="EMBL" id="TNN30086.1"/>
    </source>
</evidence>
<comment type="caution">
    <text evidence="1">The sequence shown here is derived from an EMBL/GenBank/DDBJ whole genome shotgun (WGS) entry which is preliminary data.</text>
</comment>
<organism evidence="1 2">
    <name type="scientific">Liparis tanakae</name>
    <name type="common">Tanaka's snailfish</name>
    <dbReference type="NCBI Taxonomy" id="230148"/>
    <lineage>
        <taxon>Eukaryota</taxon>
        <taxon>Metazoa</taxon>
        <taxon>Chordata</taxon>
        <taxon>Craniata</taxon>
        <taxon>Vertebrata</taxon>
        <taxon>Euteleostomi</taxon>
        <taxon>Actinopterygii</taxon>
        <taxon>Neopterygii</taxon>
        <taxon>Teleostei</taxon>
        <taxon>Neoteleostei</taxon>
        <taxon>Acanthomorphata</taxon>
        <taxon>Eupercaria</taxon>
        <taxon>Perciformes</taxon>
        <taxon>Cottioidei</taxon>
        <taxon>Cottales</taxon>
        <taxon>Liparidae</taxon>
        <taxon>Liparis</taxon>
    </lineage>
</organism>
<evidence type="ECO:0000313" key="2">
    <source>
        <dbReference type="Proteomes" id="UP000314294"/>
    </source>
</evidence>
<keyword evidence="2" id="KW-1185">Reference proteome</keyword>
<reference evidence="1 2" key="1">
    <citation type="submission" date="2019-03" db="EMBL/GenBank/DDBJ databases">
        <title>First draft genome of Liparis tanakae, snailfish: a comprehensive survey of snailfish specific genes.</title>
        <authorList>
            <person name="Kim W."/>
            <person name="Song I."/>
            <person name="Jeong J.-H."/>
            <person name="Kim D."/>
            <person name="Kim S."/>
            <person name="Ryu S."/>
            <person name="Song J.Y."/>
            <person name="Lee S.K."/>
        </authorList>
    </citation>
    <scope>NUCLEOTIDE SEQUENCE [LARGE SCALE GENOMIC DNA]</scope>
    <source>
        <tissue evidence="1">Muscle</tissue>
    </source>
</reference>
<name>A0A4Z2EMH4_9TELE</name>
<dbReference type="AlphaFoldDB" id="A0A4Z2EMH4"/>
<gene>
    <name evidence="1" type="ORF">EYF80_059764</name>
</gene>
<protein>
    <submittedName>
        <fullName evidence="1">Uncharacterized protein</fullName>
    </submittedName>
</protein>